<feature type="binding site" evidence="11">
    <location>
        <begin position="195"/>
        <end position="202"/>
    </location>
    <ligand>
        <name>ATP</name>
        <dbReference type="ChEBI" id="CHEBI:30616"/>
    </ligand>
</feature>
<evidence type="ECO:0000256" key="10">
    <source>
        <dbReference type="ARBA" id="ARBA00023235"/>
    </source>
</evidence>
<organism evidence="13 14">
    <name type="scientific">Williamsia deligens</name>
    <dbReference type="NCBI Taxonomy" id="321325"/>
    <lineage>
        <taxon>Bacteria</taxon>
        <taxon>Bacillati</taxon>
        <taxon>Actinomycetota</taxon>
        <taxon>Actinomycetes</taxon>
        <taxon>Mycobacteriales</taxon>
        <taxon>Nocardiaceae</taxon>
        <taxon>Williamsia</taxon>
    </lineage>
</organism>
<evidence type="ECO:0000256" key="3">
    <source>
        <dbReference type="ARBA" id="ARBA00022763"/>
    </source>
</evidence>
<dbReference type="CDD" id="cd17933">
    <property type="entry name" value="DEXSc_RecD-like"/>
    <property type="match status" value="1"/>
</dbReference>
<dbReference type="SUPFAM" id="SSF52540">
    <property type="entry name" value="P-loop containing nucleoside triphosphate hydrolases"/>
    <property type="match status" value="1"/>
</dbReference>
<dbReference type="InterPro" id="IPR041851">
    <property type="entry name" value="RecD_N_sf"/>
</dbReference>
<dbReference type="InterPro" id="IPR027417">
    <property type="entry name" value="P-loop_NTPase"/>
</dbReference>
<reference evidence="14" key="1">
    <citation type="journal article" date="2019" name="Int. J. Syst. Evol. Microbiol.">
        <title>The Global Catalogue of Microorganisms (GCM) 10K type strain sequencing project: providing services to taxonomists for standard genome sequencing and annotation.</title>
        <authorList>
            <consortium name="The Broad Institute Genomics Platform"/>
            <consortium name="The Broad Institute Genome Sequencing Center for Infectious Disease"/>
            <person name="Wu L."/>
            <person name="Ma J."/>
        </authorList>
    </citation>
    <scope>NUCLEOTIDE SEQUENCE [LARGE SCALE GENOMIC DNA]</scope>
    <source>
        <strain evidence="14">CCUG 50873</strain>
    </source>
</reference>
<evidence type="ECO:0000256" key="9">
    <source>
        <dbReference type="ARBA" id="ARBA00023204"/>
    </source>
</evidence>
<dbReference type="InterPro" id="IPR049550">
    <property type="entry name" value="RecD_N"/>
</dbReference>
<dbReference type="Gene3D" id="1.10.10.1020">
    <property type="entry name" value="RecBCD complex, subunit RecD, N-terminal domain"/>
    <property type="match status" value="1"/>
</dbReference>
<dbReference type="EC" id="5.6.2.3" evidence="11"/>
<protein>
    <recommendedName>
        <fullName evidence="11">RecBCD enzyme subunit RecD</fullName>
        <ecNumber evidence="11">5.6.2.3</ecNumber>
    </recommendedName>
    <alternativeName>
        <fullName evidence="11">DNA 5'-3' helicase subunit RecD</fullName>
    </alternativeName>
    <alternativeName>
        <fullName evidence="11">Exonuclease V subunit RecD</fullName>
        <shortName evidence="11">ExoV subunit RecD</shortName>
    </alternativeName>
    <alternativeName>
        <fullName evidence="11">Helicase/nuclease RecBCD subunit RecD</fullName>
    </alternativeName>
</protein>
<dbReference type="PANTHER" id="PTHR43788:SF6">
    <property type="entry name" value="DNA HELICASE B"/>
    <property type="match status" value="1"/>
</dbReference>
<evidence type="ECO:0000256" key="4">
    <source>
        <dbReference type="ARBA" id="ARBA00022801"/>
    </source>
</evidence>
<evidence type="ECO:0000313" key="14">
    <source>
        <dbReference type="Proteomes" id="UP001597068"/>
    </source>
</evidence>
<keyword evidence="5 11" id="KW-0347">Helicase</keyword>
<dbReference type="GO" id="GO:0008854">
    <property type="term" value="F:exodeoxyribonuclease V activity"/>
    <property type="evidence" value="ECO:0007669"/>
    <property type="project" value="UniProtKB-EC"/>
</dbReference>
<comment type="catalytic activity">
    <reaction evidence="11">
        <text>ATP + H2O = ADP + phosphate + H(+)</text>
        <dbReference type="Rhea" id="RHEA:13065"/>
        <dbReference type="ChEBI" id="CHEBI:15377"/>
        <dbReference type="ChEBI" id="CHEBI:15378"/>
        <dbReference type="ChEBI" id="CHEBI:30616"/>
        <dbReference type="ChEBI" id="CHEBI:43474"/>
        <dbReference type="ChEBI" id="CHEBI:456216"/>
        <dbReference type="EC" id="5.6.2.3"/>
    </reaction>
</comment>
<keyword evidence="8 11" id="KW-0238">DNA-binding</keyword>
<comment type="subunit">
    <text evidence="11">Heterotrimer of RecB, RecC and RecD. All subunits contribute to DNA-binding.</text>
</comment>
<keyword evidence="1 11" id="KW-0540">Nuclease</keyword>
<dbReference type="InterPro" id="IPR003593">
    <property type="entry name" value="AAA+_ATPase"/>
</dbReference>
<evidence type="ECO:0000256" key="6">
    <source>
        <dbReference type="ARBA" id="ARBA00022839"/>
    </source>
</evidence>
<keyword evidence="10 11" id="KW-0413">Isomerase</keyword>
<dbReference type="InterPro" id="IPR050534">
    <property type="entry name" value="Coronavir_polyprotein_1ab"/>
</dbReference>
<comment type="caution">
    <text evidence="13">The sequence shown here is derived from an EMBL/GenBank/DDBJ whole genome shotgun (WGS) entry which is preliminary data.</text>
</comment>
<comment type="function">
    <text evidence="11">A helicase/nuclease that prepares dsDNA breaks (DSB) for recombinational DNA repair. Binds to DSBs and unwinds DNA via a highly rapid and processive ATP-dependent bidirectional helicase activity. Unwinds dsDNA until it encounters a Chi (crossover hotspot instigator) sequence from the 3' direction. Cuts ssDNA a few nucleotides 3' to the Chi site. The properties and activities of the enzyme are changed at Chi. The Chi-altered holoenzyme produces a long 3'-ssDNA overhang and facilitates RecA-binding to the ssDNA for homologous DNA recombination and repair. Holoenzyme degrades any linearized DNA that is unable to undergo homologous recombination. In the holoenzyme this subunit has ssDNA-dependent ATPase and 5'-3' helicase activity. When added to pre-assembled RecBC greatly stimulates nuclease activity and augments holoenzyme processivity. Negatively regulates the RecA-loading ability of RecBCD.</text>
</comment>
<accession>A0ABW3GA56</accession>
<evidence type="ECO:0000256" key="7">
    <source>
        <dbReference type="ARBA" id="ARBA00022840"/>
    </source>
</evidence>
<keyword evidence="14" id="KW-1185">Reference proteome</keyword>
<evidence type="ECO:0000256" key="8">
    <source>
        <dbReference type="ARBA" id="ARBA00023125"/>
    </source>
</evidence>
<evidence type="ECO:0000256" key="2">
    <source>
        <dbReference type="ARBA" id="ARBA00022741"/>
    </source>
</evidence>
<dbReference type="EMBL" id="JBHTIL010000006">
    <property type="protein sequence ID" value="MFD0927474.1"/>
    <property type="molecule type" value="Genomic_DNA"/>
</dbReference>
<comment type="miscellaneous">
    <text evidence="11">In the RecBCD complex, RecB has a slow 3'-5' helicase, an exonuclease activity and loads RecA onto ssDNA, RecD has a fast 5'-3' helicase activity, while RecC stimulates the ATPase and processivity of the RecB helicase and contributes to recognition of the Chi site.</text>
</comment>
<dbReference type="InterPro" id="IPR006344">
    <property type="entry name" value="RecD"/>
</dbReference>
<dbReference type="Pfam" id="PF21185">
    <property type="entry name" value="RecD_N"/>
    <property type="match status" value="1"/>
</dbReference>
<keyword evidence="2 11" id="KW-0547">Nucleotide-binding</keyword>
<name>A0ABW3GA56_9NOCA</name>
<dbReference type="NCBIfam" id="TIGR01447">
    <property type="entry name" value="recD"/>
    <property type="match status" value="1"/>
</dbReference>
<keyword evidence="7 11" id="KW-0067">ATP-binding</keyword>
<evidence type="ECO:0000256" key="1">
    <source>
        <dbReference type="ARBA" id="ARBA00022722"/>
    </source>
</evidence>
<dbReference type="InterPro" id="IPR027785">
    <property type="entry name" value="UvrD-like_helicase_C"/>
</dbReference>
<keyword evidence="6 11" id="KW-0269">Exonuclease</keyword>
<dbReference type="Pfam" id="PF13245">
    <property type="entry name" value="AAA_19"/>
    <property type="match status" value="1"/>
</dbReference>
<evidence type="ECO:0000259" key="12">
    <source>
        <dbReference type="SMART" id="SM00382"/>
    </source>
</evidence>
<sequence length="608" mass="63391">MTTAGTPAVDSGVSLVATFRDAGVLGVADAQVAHRLVRLVGGVDATLELVVALTVRALRAGSVCVDLARLPDIPPDRDAPDDVDIAALPWPDPDSTVDALRTSPLVTPEPGTLAPLRMVRTGDGDVLLYLDKYHRQESRVREVLAARAADPPTVDETAVEEHLRRLFPESDGEGPDLQALAARAAATHRTTVLAGGPGTGKTHTIARIVALLEQIEGPGLRVGLCAPTGRAAAALQAAVSAQPDLALPPVRAVTINRLLGPLPGGRRFRHTAAHRLPYDVVIVDEASMVSLTMMFHLLDALRPATRLILVGDPDQLASVDAGAVLADLVHGVTGDPASSDDTRAPIGQSGAMVALRRRRRFGSTIGALADAVRAGDADEVIARVDAAAAAPDTPPIRLVSEKGPQSDDVLTATTAWVHSLTEAAQAGDAADALAALTAHRVLCAHRRGPAGVARWAALVTAAAGVDDNPSRPWFPGRPVLVTETDRRTGLFNGDAGVVVRIEGEVAVAFPGVDAHDPPRLIRPQGLRGVVSAYATTIHRSQGSQYRGVTVVIPPARSALLTRELLYTAITRATDDVTLVGEPGDLRAGVERAVLRASGLRSAATSTRA</sequence>
<feature type="domain" description="AAA+ ATPase" evidence="12">
    <location>
        <begin position="187"/>
        <end position="335"/>
    </location>
</feature>
<keyword evidence="9 11" id="KW-0234">DNA repair</keyword>
<dbReference type="Pfam" id="PF13538">
    <property type="entry name" value="UvrD_C_2"/>
    <property type="match status" value="1"/>
</dbReference>
<dbReference type="RefSeq" id="WP_253648974.1">
    <property type="nucleotide sequence ID" value="NZ_BAAAMO010000001.1"/>
</dbReference>
<gene>
    <name evidence="11 13" type="primary">recD</name>
    <name evidence="13" type="ORF">ACFQ04_17170</name>
</gene>
<keyword evidence="4 11" id="KW-0378">Hydrolase</keyword>
<evidence type="ECO:0000313" key="13">
    <source>
        <dbReference type="EMBL" id="MFD0927474.1"/>
    </source>
</evidence>
<proteinExistence type="inferred from homology"/>
<comment type="similarity">
    <text evidence="11">Belongs to the RecD family.</text>
</comment>
<dbReference type="Gene3D" id="3.40.50.300">
    <property type="entry name" value="P-loop containing nucleotide triphosphate hydrolases"/>
    <property type="match status" value="3"/>
</dbReference>
<dbReference type="Proteomes" id="UP001597068">
    <property type="component" value="Unassembled WGS sequence"/>
</dbReference>
<evidence type="ECO:0000256" key="11">
    <source>
        <dbReference type="HAMAP-Rule" id="MF_01487"/>
    </source>
</evidence>
<dbReference type="HAMAP" id="MF_01487">
    <property type="entry name" value="RecD"/>
    <property type="match status" value="1"/>
</dbReference>
<evidence type="ECO:0000256" key="5">
    <source>
        <dbReference type="ARBA" id="ARBA00022806"/>
    </source>
</evidence>
<dbReference type="PANTHER" id="PTHR43788">
    <property type="entry name" value="DNA2/NAM7 HELICASE FAMILY MEMBER"/>
    <property type="match status" value="1"/>
</dbReference>
<dbReference type="SMART" id="SM00382">
    <property type="entry name" value="AAA"/>
    <property type="match status" value="1"/>
</dbReference>
<keyword evidence="3 11" id="KW-0227">DNA damage</keyword>
<dbReference type="CDD" id="cd18809">
    <property type="entry name" value="SF1_C_RecD"/>
    <property type="match status" value="1"/>
</dbReference>